<name>A0A074WFL2_9PEZI</name>
<accession>A0A074WFL2</accession>
<evidence type="ECO:0000313" key="4">
    <source>
        <dbReference type="EMBL" id="KEQ68627.1"/>
    </source>
</evidence>
<reference evidence="4 5" key="1">
    <citation type="journal article" date="2014" name="BMC Genomics">
        <title>Genome sequencing of four Aureobasidium pullulans varieties: biotechnological potential, stress tolerance, and description of new species.</title>
        <authorList>
            <person name="Gostin Ar C."/>
            <person name="Ohm R.A."/>
            <person name="Kogej T."/>
            <person name="Sonjak S."/>
            <person name="Turk M."/>
            <person name="Zajc J."/>
            <person name="Zalar P."/>
            <person name="Grube M."/>
            <person name="Sun H."/>
            <person name="Han J."/>
            <person name="Sharma A."/>
            <person name="Chiniquy J."/>
            <person name="Ngan C.Y."/>
            <person name="Lipzen A."/>
            <person name="Barry K."/>
            <person name="Grigoriev I.V."/>
            <person name="Gunde-Cimerman N."/>
        </authorList>
    </citation>
    <scope>NUCLEOTIDE SEQUENCE [LARGE SCALE GENOMIC DNA]</scope>
    <source>
        <strain evidence="4 5">CBS 147.97</strain>
    </source>
</reference>
<dbReference type="GO" id="GO:0000981">
    <property type="term" value="F:DNA-binding transcription factor activity, RNA polymerase II-specific"/>
    <property type="evidence" value="ECO:0007669"/>
    <property type="project" value="InterPro"/>
</dbReference>
<gene>
    <name evidence="4" type="ORF">M436DRAFT_22430</name>
</gene>
<dbReference type="SMART" id="SM00066">
    <property type="entry name" value="GAL4"/>
    <property type="match status" value="1"/>
</dbReference>
<evidence type="ECO:0000313" key="5">
    <source>
        <dbReference type="Proteomes" id="UP000027730"/>
    </source>
</evidence>
<dbReference type="STRING" id="1043004.A0A074WFL2"/>
<dbReference type="Pfam" id="PF11951">
    <property type="entry name" value="Fungal_trans_2"/>
    <property type="match status" value="1"/>
</dbReference>
<evidence type="ECO:0000256" key="1">
    <source>
        <dbReference type="ARBA" id="ARBA00004123"/>
    </source>
</evidence>
<proteinExistence type="predicted"/>
<dbReference type="PROSITE" id="PS50048">
    <property type="entry name" value="ZN2_CY6_FUNGAL_2"/>
    <property type="match status" value="1"/>
</dbReference>
<dbReference type="InterPro" id="IPR036864">
    <property type="entry name" value="Zn2-C6_fun-type_DNA-bd_sf"/>
</dbReference>
<keyword evidence="5" id="KW-1185">Reference proteome</keyword>
<organism evidence="4 5">
    <name type="scientific">Aureobasidium namibiae CBS 147.97</name>
    <dbReference type="NCBI Taxonomy" id="1043004"/>
    <lineage>
        <taxon>Eukaryota</taxon>
        <taxon>Fungi</taxon>
        <taxon>Dikarya</taxon>
        <taxon>Ascomycota</taxon>
        <taxon>Pezizomycotina</taxon>
        <taxon>Dothideomycetes</taxon>
        <taxon>Dothideomycetidae</taxon>
        <taxon>Dothideales</taxon>
        <taxon>Saccotheciaceae</taxon>
        <taxon>Aureobasidium</taxon>
    </lineage>
</organism>
<dbReference type="AlphaFoldDB" id="A0A074WFL2"/>
<dbReference type="SUPFAM" id="SSF57701">
    <property type="entry name" value="Zn2/Cys6 DNA-binding domain"/>
    <property type="match status" value="1"/>
</dbReference>
<dbReference type="PANTHER" id="PTHR37534">
    <property type="entry name" value="TRANSCRIPTIONAL ACTIVATOR PROTEIN UGA3"/>
    <property type="match status" value="1"/>
</dbReference>
<dbReference type="Gene3D" id="4.10.240.10">
    <property type="entry name" value="Zn(2)-C6 fungal-type DNA-binding domain"/>
    <property type="match status" value="1"/>
</dbReference>
<dbReference type="OrthoDB" id="1919336at2759"/>
<dbReference type="GO" id="GO:0005634">
    <property type="term" value="C:nucleus"/>
    <property type="evidence" value="ECO:0007669"/>
    <property type="project" value="UniProtKB-SubCell"/>
</dbReference>
<dbReference type="CDD" id="cd00067">
    <property type="entry name" value="GAL4"/>
    <property type="match status" value="1"/>
</dbReference>
<dbReference type="InterPro" id="IPR021858">
    <property type="entry name" value="Fun_TF"/>
</dbReference>
<dbReference type="GO" id="GO:0008270">
    <property type="term" value="F:zinc ion binding"/>
    <property type="evidence" value="ECO:0007669"/>
    <property type="project" value="InterPro"/>
</dbReference>
<dbReference type="PANTHER" id="PTHR37534:SF46">
    <property type="entry name" value="ZN(II)2CYS6 TRANSCRIPTION FACTOR (EUROFUNG)"/>
    <property type="match status" value="1"/>
</dbReference>
<feature type="domain" description="Zn(2)-C6 fungal-type" evidence="3">
    <location>
        <begin position="12"/>
        <end position="42"/>
    </location>
</feature>
<dbReference type="PROSITE" id="PS00463">
    <property type="entry name" value="ZN2_CY6_FUNGAL_1"/>
    <property type="match status" value="1"/>
</dbReference>
<keyword evidence="2" id="KW-0539">Nucleus</keyword>
<dbReference type="GeneID" id="25408081"/>
<dbReference type="InterPro" id="IPR001138">
    <property type="entry name" value="Zn2Cys6_DnaBD"/>
</dbReference>
<dbReference type="Proteomes" id="UP000027730">
    <property type="component" value="Unassembled WGS sequence"/>
</dbReference>
<protein>
    <recommendedName>
        <fullName evidence="3">Zn(2)-C6 fungal-type domain-containing protein</fullName>
    </recommendedName>
</protein>
<evidence type="ECO:0000259" key="3">
    <source>
        <dbReference type="PROSITE" id="PS50048"/>
    </source>
</evidence>
<dbReference type="Pfam" id="PF00172">
    <property type="entry name" value="Zn_clus"/>
    <property type="match status" value="1"/>
</dbReference>
<dbReference type="HOGENOM" id="CLU_023417_3_0_1"/>
<sequence>SRQNARLRAKSGCWTCRARRKKCDETRPNCHRCSQSRRLCTWPRHDQMTDRRWLPRSKSSQITDRSFTNIAIDVLQSTDYGILEPILIDHFMDKLLPLLWNPESSSEFHEQVTLEVQQDVLHCEQLRYTVLANAASHLYLIGQSPRMQDLALNYYSKSLREMSREIAKPTCMVDATSGAMLIAIILLYLHGVIGLGTTQDSLVHVDAAAILLQHEYHSPSMVIMCSRIGRMLIESVAFQVFLLTMGQWSKPEQITRQHSPQFWIVCDGLLRRLTNAFGDSVSMQNPVLGMDMGILKLMTTIKQCFSVEITSKERQRLLAEAVEETPLWLAWLELLHGLRTMTGQGLYGNCIASDAARLTILAASIFVEHLSQRPNSYLTLPHPSVSDWQMEQILAILRRRRNDAAWSSSYLGSWPVYTVGIFMCSREHIELVRNDVRERWNALRMSSIKRYWDDLEKIWKNVP</sequence>
<feature type="non-terminal residue" evidence="4">
    <location>
        <position position="463"/>
    </location>
</feature>
<dbReference type="RefSeq" id="XP_013422795.1">
    <property type="nucleotide sequence ID" value="XM_013567341.1"/>
</dbReference>
<evidence type="ECO:0000256" key="2">
    <source>
        <dbReference type="ARBA" id="ARBA00023242"/>
    </source>
</evidence>
<comment type="subcellular location">
    <subcellularLocation>
        <location evidence="1">Nucleus</location>
    </subcellularLocation>
</comment>
<dbReference type="EMBL" id="KL584727">
    <property type="protein sequence ID" value="KEQ68627.1"/>
    <property type="molecule type" value="Genomic_DNA"/>
</dbReference>
<feature type="non-terminal residue" evidence="4">
    <location>
        <position position="1"/>
    </location>
</feature>